<accession>A0ABV9DNV9</accession>
<dbReference type="PROSITE" id="PS51186">
    <property type="entry name" value="GNAT"/>
    <property type="match status" value="1"/>
</dbReference>
<sequence length="171" mass="19483">MQIRQLNAEDAEQYLELRLGSLKNNPEAFSASFEEEKERPLEVYTKRLQSQEISSTYGAFVDSKLVGMVTLLLEDKLKLKHRATIVSMYVIPEIRGNGIGKSLLKESIEKAEAIPEVEQVYLTVASLNQSAKKLYRNAGFKKYGIEEKALKYKGNYFDIDHMVLFLEGGNR</sequence>
<evidence type="ECO:0000313" key="3">
    <source>
        <dbReference type="EMBL" id="MFC4560112.1"/>
    </source>
</evidence>
<name>A0ABV9DNV9_9BACI</name>
<comment type="caution">
    <text evidence="3">The sequence shown here is derived from an EMBL/GenBank/DDBJ whole genome shotgun (WGS) entry which is preliminary data.</text>
</comment>
<evidence type="ECO:0000259" key="2">
    <source>
        <dbReference type="PROSITE" id="PS51186"/>
    </source>
</evidence>
<dbReference type="SUPFAM" id="SSF55729">
    <property type="entry name" value="Acyl-CoA N-acyltransferases (Nat)"/>
    <property type="match status" value="1"/>
</dbReference>
<proteinExistence type="predicted"/>
<dbReference type="PANTHER" id="PTHR13947">
    <property type="entry name" value="GNAT FAMILY N-ACETYLTRANSFERASE"/>
    <property type="match status" value="1"/>
</dbReference>
<dbReference type="GO" id="GO:0016746">
    <property type="term" value="F:acyltransferase activity"/>
    <property type="evidence" value="ECO:0007669"/>
    <property type="project" value="UniProtKB-KW"/>
</dbReference>
<dbReference type="Proteomes" id="UP001595989">
    <property type="component" value="Unassembled WGS sequence"/>
</dbReference>
<keyword evidence="3" id="KW-0012">Acyltransferase</keyword>
<dbReference type="InterPro" id="IPR016181">
    <property type="entry name" value="Acyl_CoA_acyltransferase"/>
</dbReference>
<dbReference type="InterPro" id="IPR050769">
    <property type="entry name" value="NAT_camello-type"/>
</dbReference>
<keyword evidence="4" id="KW-1185">Reference proteome</keyword>
<keyword evidence="1 3" id="KW-0808">Transferase</keyword>
<dbReference type="InterPro" id="IPR000182">
    <property type="entry name" value="GNAT_dom"/>
</dbReference>
<dbReference type="Pfam" id="PF00583">
    <property type="entry name" value="Acetyltransf_1"/>
    <property type="match status" value="1"/>
</dbReference>
<evidence type="ECO:0000313" key="4">
    <source>
        <dbReference type="Proteomes" id="UP001595989"/>
    </source>
</evidence>
<reference evidence="4" key="1">
    <citation type="journal article" date="2019" name="Int. J. Syst. Evol. Microbiol.">
        <title>The Global Catalogue of Microorganisms (GCM) 10K type strain sequencing project: providing services to taxonomists for standard genome sequencing and annotation.</title>
        <authorList>
            <consortium name="The Broad Institute Genomics Platform"/>
            <consortium name="The Broad Institute Genome Sequencing Center for Infectious Disease"/>
            <person name="Wu L."/>
            <person name="Ma J."/>
        </authorList>
    </citation>
    <scope>NUCLEOTIDE SEQUENCE [LARGE SCALE GENOMIC DNA]</scope>
    <source>
        <strain evidence="4">CGMCC 4.7426</strain>
    </source>
</reference>
<evidence type="ECO:0000256" key="1">
    <source>
        <dbReference type="ARBA" id="ARBA00022679"/>
    </source>
</evidence>
<dbReference type="PANTHER" id="PTHR13947:SF37">
    <property type="entry name" value="LD18367P"/>
    <property type="match status" value="1"/>
</dbReference>
<dbReference type="EC" id="2.3.-.-" evidence="3"/>
<dbReference type="RefSeq" id="WP_390299614.1">
    <property type="nucleotide sequence ID" value="NZ_JBHSFU010000015.1"/>
</dbReference>
<protein>
    <submittedName>
        <fullName evidence="3">GNAT family N-acetyltransferase</fullName>
        <ecNumber evidence="3">2.3.-.-</ecNumber>
    </submittedName>
</protein>
<organism evidence="3 4">
    <name type="scientific">Virgibacillus kekensis</name>
    <dbReference type="NCBI Taxonomy" id="202261"/>
    <lineage>
        <taxon>Bacteria</taxon>
        <taxon>Bacillati</taxon>
        <taxon>Bacillota</taxon>
        <taxon>Bacilli</taxon>
        <taxon>Bacillales</taxon>
        <taxon>Bacillaceae</taxon>
        <taxon>Virgibacillus</taxon>
    </lineage>
</organism>
<dbReference type="Gene3D" id="3.40.630.30">
    <property type="match status" value="1"/>
</dbReference>
<dbReference type="EMBL" id="JBHSFU010000015">
    <property type="protein sequence ID" value="MFC4560112.1"/>
    <property type="molecule type" value="Genomic_DNA"/>
</dbReference>
<gene>
    <name evidence="3" type="ORF">ACFO3D_18295</name>
</gene>
<feature type="domain" description="N-acetyltransferase" evidence="2">
    <location>
        <begin position="1"/>
        <end position="167"/>
    </location>
</feature>
<dbReference type="CDD" id="cd04301">
    <property type="entry name" value="NAT_SF"/>
    <property type="match status" value="1"/>
</dbReference>